<dbReference type="GO" id="GO:0016705">
    <property type="term" value="F:oxidoreductase activity, acting on paired donors, with incorporation or reduction of molecular oxygen"/>
    <property type="evidence" value="ECO:0007669"/>
    <property type="project" value="InterPro"/>
</dbReference>
<evidence type="ECO:0000256" key="4">
    <source>
        <dbReference type="ARBA" id="ARBA00023033"/>
    </source>
</evidence>
<dbReference type="InterPro" id="IPR011251">
    <property type="entry name" value="Luciferase-like_dom"/>
</dbReference>
<dbReference type="Pfam" id="PF00296">
    <property type="entry name" value="Bac_luciferase"/>
    <property type="match status" value="1"/>
</dbReference>
<protein>
    <submittedName>
        <fullName evidence="6">Luciferase</fullName>
    </submittedName>
</protein>
<dbReference type="InterPro" id="IPR020020">
    <property type="entry name" value="Luciferase-type_oxidoreductase"/>
</dbReference>
<evidence type="ECO:0000256" key="3">
    <source>
        <dbReference type="ARBA" id="ARBA00023002"/>
    </source>
</evidence>
<dbReference type="STRING" id="1804984.AYM40_30225"/>
<dbReference type="InterPro" id="IPR051260">
    <property type="entry name" value="Diverse_substr_monoxygenases"/>
</dbReference>
<name>A0A161HZV0_9BURK</name>
<evidence type="ECO:0000256" key="1">
    <source>
        <dbReference type="ARBA" id="ARBA00022630"/>
    </source>
</evidence>
<dbReference type="Gene3D" id="3.20.20.30">
    <property type="entry name" value="Luciferase-like domain"/>
    <property type="match status" value="1"/>
</dbReference>
<dbReference type="OrthoDB" id="7239898at2"/>
<dbReference type="PANTHER" id="PTHR30011:SF16">
    <property type="entry name" value="C2H2 FINGER DOMAIN TRANSCRIPTION FACTOR (EUROFUNG)-RELATED"/>
    <property type="match status" value="1"/>
</dbReference>
<keyword evidence="3" id="KW-0560">Oxidoreductase</keyword>
<dbReference type="KEGG" id="buz:AYM40_30225"/>
<organism evidence="6 7">
    <name type="scientific">Paraburkholderia phytofirmans OLGA172</name>
    <dbReference type="NCBI Taxonomy" id="1417228"/>
    <lineage>
        <taxon>Bacteria</taxon>
        <taxon>Pseudomonadati</taxon>
        <taxon>Pseudomonadota</taxon>
        <taxon>Betaproteobacteria</taxon>
        <taxon>Burkholderiales</taxon>
        <taxon>Burkholderiaceae</taxon>
        <taxon>Paraburkholderia</taxon>
    </lineage>
</organism>
<dbReference type="PANTHER" id="PTHR30011">
    <property type="entry name" value="ALKANESULFONATE MONOOXYGENASE-RELATED"/>
    <property type="match status" value="1"/>
</dbReference>
<dbReference type="GO" id="GO:0004497">
    <property type="term" value="F:monooxygenase activity"/>
    <property type="evidence" value="ECO:0007669"/>
    <property type="project" value="UniProtKB-KW"/>
</dbReference>
<keyword evidence="7" id="KW-1185">Reference proteome</keyword>
<gene>
    <name evidence="6" type="ORF">AYM40_30225</name>
</gene>
<evidence type="ECO:0000259" key="5">
    <source>
        <dbReference type="Pfam" id="PF00296"/>
    </source>
</evidence>
<dbReference type="NCBIfam" id="TIGR03571">
    <property type="entry name" value="lucif_BA3436"/>
    <property type="match status" value="1"/>
</dbReference>
<feature type="domain" description="Luciferase-like" evidence="5">
    <location>
        <begin position="39"/>
        <end position="230"/>
    </location>
</feature>
<dbReference type="EMBL" id="CP014579">
    <property type="protein sequence ID" value="ANB76487.1"/>
    <property type="molecule type" value="Genomic_DNA"/>
</dbReference>
<evidence type="ECO:0000256" key="2">
    <source>
        <dbReference type="ARBA" id="ARBA00022643"/>
    </source>
</evidence>
<keyword evidence="1" id="KW-0285">Flavoprotein</keyword>
<keyword evidence="4" id="KW-0503">Monooxygenase</keyword>
<dbReference type="SUPFAM" id="SSF51679">
    <property type="entry name" value="Bacterial luciferase-like"/>
    <property type="match status" value="1"/>
</dbReference>
<dbReference type="Proteomes" id="UP000076852">
    <property type="component" value="Chromosome 2"/>
</dbReference>
<accession>A0A161HZV0</accession>
<dbReference type="InterPro" id="IPR036661">
    <property type="entry name" value="Luciferase-like_sf"/>
</dbReference>
<reference evidence="6 7" key="1">
    <citation type="journal article" date="2016" name="Gene">
        <title>PacBio SMRT assembly of a complex multi-replicon genome reveals chlorocatechol degradative operon in a region of genome plasticity.</title>
        <authorList>
            <person name="Ricker N."/>
            <person name="Shen S.Y."/>
            <person name="Goordial J."/>
            <person name="Jin S."/>
            <person name="Fulthorpe R.R."/>
        </authorList>
    </citation>
    <scope>NUCLEOTIDE SEQUENCE [LARGE SCALE GENOMIC DNA]</scope>
    <source>
        <strain evidence="6 7">OLGA172</strain>
    </source>
</reference>
<evidence type="ECO:0000313" key="7">
    <source>
        <dbReference type="Proteomes" id="UP000076852"/>
    </source>
</evidence>
<proteinExistence type="predicted"/>
<evidence type="ECO:0000313" key="6">
    <source>
        <dbReference type="EMBL" id="ANB76487.1"/>
    </source>
</evidence>
<keyword evidence="2" id="KW-0288">FMN</keyword>
<dbReference type="RefSeq" id="WP_063499710.1">
    <property type="nucleotide sequence ID" value="NZ_CP014579.1"/>
</dbReference>
<dbReference type="AlphaFoldDB" id="A0A161HZV0"/>
<sequence>MAESVENGPFVGLSGYSRVFAPGHLTLGFILPLETYPDGPSPTMKEHAKVTRLADELGFGALWARDVPTYDPAFGDVGQVFDPFTYLAFLAANTSRIALGTGSAVITLRHPLLLAKQAASVDRLSDGRLLLGIASGDRAVEYPAFGIGDDFESRGDRFREAFDMFRTATEVDFPSGRFPRFGELTGGVDTIPKPTVRKIPTFVTGRSRQDLEWIAKHADGWFFYNVGMERVKLITQSWIDAVSRVNGEGVFKPFFEGLFLQLEENPNFPLTPIPAGLRVGRNGLIFYLETLQRAGVNHVAFNPKPSRRPFIEILHELAEHVLPQFPSLN</sequence>